<accession>A0AC60Q609</accession>
<reference evidence="1 2" key="1">
    <citation type="journal article" date="2020" name="Cell">
        <title>Large-Scale Comparative Analyses of Tick Genomes Elucidate Their Genetic Diversity and Vector Capacities.</title>
        <authorList>
            <consortium name="Tick Genome and Microbiome Consortium (TIGMIC)"/>
            <person name="Jia N."/>
            <person name="Wang J."/>
            <person name="Shi W."/>
            <person name="Du L."/>
            <person name="Sun Y."/>
            <person name="Zhan W."/>
            <person name="Jiang J.F."/>
            <person name="Wang Q."/>
            <person name="Zhang B."/>
            <person name="Ji P."/>
            <person name="Bell-Sakyi L."/>
            <person name="Cui X.M."/>
            <person name="Yuan T.T."/>
            <person name="Jiang B.G."/>
            <person name="Yang W.F."/>
            <person name="Lam T.T."/>
            <person name="Chang Q.C."/>
            <person name="Ding S.J."/>
            <person name="Wang X.J."/>
            <person name="Zhu J.G."/>
            <person name="Ruan X.D."/>
            <person name="Zhao L."/>
            <person name="Wei J.T."/>
            <person name="Ye R.Z."/>
            <person name="Que T.C."/>
            <person name="Du C.H."/>
            <person name="Zhou Y.H."/>
            <person name="Cheng J.X."/>
            <person name="Dai P.F."/>
            <person name="Guo W.B."/>
            <person name="Han X.H."/>
            <person name="Huang E.J."/>
            <person name="Li L.F."/>
            <person name="Wei W."/>
            <person name="Gao Y.C."/>
            <person name="Liu J.Z."/>
            <person name="Shao H.Z."/>
            <person name="Wang X."/>
            <person name="Wang C.C."/>
            <person name="Yang T.C."/>
            <person name="Huo Q.B."/>
            <person name="Li W."/>
            <person name="Chen H.Y."/>
            <person name="Chen S.E."/>
            <person name="Zhou L.G."/>
            <person name="Ni X.B."/>
            <person name="Tian J.H."/>
            <person name="Sheng Y."/>
            <person name="Liu T."/>
            <person name="Pan Y.S."/>
            <person name="Xia L.Y."/>
            <person name="Li J."/>
            <person name="Zhao F."/>
            <person name="Cao W.C."/>
        </authorList>
    </citation>
    <scope>NUCLEOTIDE SEQUENCE [LARGE SCALE GENOMIC DNA]</scope>
    <source>
        <strain evidence="1">Iper-2018</strain>
    </source>
</reference>
<name>A0AC60Q609_IXOPE</name>
<dbReference type="EMBL" id="JABSTQ010009423">
    <property type="protein sequence ID" value="KAG0429288.1"/>
    <property type="molecule type" value="Genomic_DNA"/>
</dbReference>
<proteinExistence type="predicted"/>
<gene>
    <name evidence="1" type="ORF">HPB47_023782</name>
</gene>
<organism evidence="1 2">
    <name type="scientific">Ixodes persulcatus</name>
    <name type="common">Taiga tick</name>
    <dbReference type="NCBI Taxonomy" id="34615"/>
    <lineage>
        <taxon>Eukaryota</taxon>
        <taxon>Metazoa</taxon>
        <taxon>Ecdysozoa</taxon>
        <taxon>Arthropoda</taxon>
        <taxon>Chelicerata</taxon>
        <taxon>Arachnida</taxon>
        <taxon>Acari</taxon>
        <taxon>Parasitiformes</taxon>
        <taxon>Ixodida</taxon>
        <taxon>Ixodoidea</taxon>
        <taxon>Ixodidae</taxon>
        <taxon>Ixodinae</taxon>
        <taxon>Ixodes</taxon>
    </lineage>
</organism>
<sequence>MVSGESASADAHEAAAWLQKKMTGILMRYQPADVYKTKRDSSTKCSRTGRWLSKETAAAEENKAGCGSEGSVCLVLDNCSDHHIEDLELTNVTAKKVIKNCFRKAGFETPAASAPEEVDSGGNKRMCFVLLYHSQKK</sequence>
<comment type="caution">
    <text evidence="1">The sequence shown here is derived from an EMBL/GenBank/DDBJ whole genome shotgun (WGS) entry which is preliminary data.</text>
</comment>
<dbReference type="Proteomes" id="UP000805193">
    <property type="component" value="Unassembled WGS sequence"/>
</dbReference>
<evidence type="ECO:0000313" key="1">
    <source>
        <dbReference type="EMBL" id="KAG0429288.1"/>
    </source>
</evidence>
<evidence type="ECO:0000313" key="2">
    <source>
        <dbReference type="Proteomes" id="UP000805193"/>
    </source>
</evidence>
<keyword evidence="2" id="KW-1185">Reference proteome</keyword>
<protein>
    <submittedName>
        <fullName evidence="1">Uncharacterized protein</fullName>
    </submittedName>
</protein>